<evidence type="ECO:0000256" key="5">
    <source>
        <dbReference type="ARBA" id="ARBA00022741"/>
    </source>
</evidence>
<dbReference type="Pfam" id="PF00579">
    <property type="entry name" value="tRNA-synt_1b"/>
    <property type="match status" value="1"/>
</dbReference>
<evidence type="ECO:0000256" key="10">
    <source>
        <dbReference type="ARBA" id="ARBA00033323"/>
    </source>
</evidence>
<sequence length="278" mass="31787">MTLSPDELWRITQRGVSNIIVREEFVKLLQEGKPLRLKMGFDPSRPDIHLGHVVGLRKLRQLQDLGHQLILIVGDWTAQIGDPSGRSATRPMLTHEEVMENAQSYLRQFFKVVDRDRAQVVYQSEWFGKFSLADVIGLTGRFTVAQFLERDDFAKRFAEHRPIAITELLYPLLQAYDSVAIQSDVEFGGTDQMFNLLVGRELQEMMGQRAQQCFLMPILVGTDGVQKMSKSLDNYVGVEEAPDDMFGKIMSLPDEFIVSYFEYLTDAPETELEDMSRS</sequence>
<organism evidence="13 14">
    <name type="scientific">Geodia barretti</name>
    <name type="common">Barrett's horny sponge</name>
    <dbReference type="NCBI Taxonomy" id="519541"/>
    <lineage>
        <taxon>Eukaryota</taxon>
        <taxon>Metazoa</taxon>
        <taxon>Porifera</taxon>
        <taxon>Demospongiae</taxon>
        <taxon>Heteroscleromorpha</taxon>
        <taxon>Tetractinellida</taxon>
        <taxon>Astrophorina</taxon>
        <taxon>Geodiidae</taxon>
        <taxon>Geodia</taxon>
    </lineage>
</organism>
<evidence type="ECO:0000256" key="11">
    <source>
        <dbReference type="ARBA" id="ARBA00048248"/>
    </source>
</evidence>
<dbReference type="Gene3D" id="1.10.240.10">
    <property type="entry name" value="Tyrosyl-Transfer RNA Synthetase"/>
    <property type="match status" value="1"/>
</dbReference>
<evidence type="ECO:0000256" key="7">
    <source>
        <dbReference type="ARBA" id="ARBA00022884"/>
    </source>
</evidence>
<dbReference type="InterPro" id="IPR002305">
    <property type="entry name" value="aa-tRNA-synth_Ic"/>
</dbReference>
<dbReference type="InterPro" id="IPR024088">
    <property type="entry name" value="Tyr-tRNA-ligase_bac-type"/>
</dbReference>
<accession>A0AA35W2G9</accession>
<dbReference type="InterPro" id="IPR002307">
    <property type="entry name" value="Tyr-tRNA-ligase"/>
</dbReference>
<dbReference type="SUPFAM" id="SSF52374">
    <property type="entry name" value="Nucleotidylyl transferase"/>
    <property type="match status" value="1"/>
</dbReference>
<evidence type="ECO:0000256" key="3">
    <source>
        <dbReference type="ARBA" id="ARBA00022490"/>
    </source>
</evidence>
<keyword evidence="6 12" id="KW-0067">ATP-binding</keyword>
<keyword evidence="7" id="KW-0694">RNA-binding</keyword>
<dbReference type="EC" id="6.1.1.1" evidence="2 12"/>
<dbReference type="PANTHER" id="PTHR11766">
    <property type="entry name" value="TYROSYL-TRNA SYNTHETASE"/>
    <property type="match status" value="1"/>
</dbReference>
<keyword evidence="14" id="KW-1185">Reference proteome</keyword>
<evidence type="ECO:0000256" key="2">
    <source>
        <dbReference type="ARBA" id="ARBA00013160"/>
    </source>
</evidence>
<dbReference type="PRINTS" id="PR01040">
    <property type="entry name" value="TRNASYNTHTYR"/>
</dbReference>
<dbReference type="FunFam" id="3.40.50.620:FF:000061">
    <property type="entry name" value="Tyrosine--tRNA ligase"/>
    <property type="match status" value="1"/>
</dbReference>
<dbReference type="NCBIfam" id="TIGR00234">
    <property type="entry name" value="tyrS"/>
    <property type="match status" value="1"/>
</dbReference>
<dbReference type="EMBL" id="CASHTH010000569">
    <property type="protein sequence ID" value="CAI8004713.1"/>
    <property type="molecule type" value="Genomic_DNA"/>
</dbReference>
<comment type="similarity">
    <text evidence="12">Belongs to the class-I aminoacyl-tRNA synthetase family.</text>
</comment>
<evidence type="ECO:0000256" key="1">
    <source>
        <dbReference type="ARBA" id="ARBA00011738"/>
    </source>
</evidence>
<evidence type="ECO:0000256" key="12">
    <source>
        <dbReference type="RuleBase" id="RU361234"/>
    </source>
</evidence>
<evidence type="ECO:0000256" key="4">
    <source>
        <dbReference type="ARBA" id="ARBA00022598"/>
    </source>
</evidence>
<keyword evidence="4 12" id="KW-0436">Ligase</keyword>
<dbReference type="Proteomes" id="UP001174909">
    <property type="component" value="Unassembled WGS sequence"/>
</dbReference>
<evidence type="ECO:0000313" key="14">
    <source>
        <dbReference type="Proteomes" id="UP001174909"/>
    </source>
</evidence>
<name>A0AA35W2G9_GEOBA</name>
<dbReference type="GO" id="GO:0005829">
    <property type="term" value="C:cytosol"/>
    <property type="evidence" value="ECO:0007669"/>
    <property type="project" value="TreeGrafter"/>
</dbReference>
<dbReference type="InterPro" id="IPR014729">
    <property type="entry name" value="Rossmann-like_a/b/a_fold"/>
</dbReference>
<comment type="caution">
    <text evidence="13">The sequence shown here is derived from an EMBL/GenBank/DDBJ whole genome shotgun (WGS) entry which is preliminary data.</text>
</comment>
<keyword evidence="5 12" id="KW-0547">Nucleotide-binding</keyword>
<dbReference type="GO" id="GO:0005524">
    <property type="term" value="F:ATP binding"/>
    <property type="evidence" value="ECO:0007669"/>
    <property type="project" value="UniProtKB-KW"/>
</dbReference>
<reference evidence="13" key="1">
    <citation type="submission" date="2023-03" db="EMBL/GenBank/DDBJ databases">
        <authorList>
            <person name="Steffen K."/>
            <person name="Cardenas P."/>
        </authorList>
    </citation>
    <scope>NUCLEOTIDE SEQUENCE</scope>
</reference>
<dbReference type="GO" id="GO:0006437">
    <property type="term" value="P:tyrosyl-tRNA aminoacylation"/>
    <property type="evidence" value="ECO:0007669"/>
    <property type="project" value="InterPro"/>
</dbReference>
<keyword evidence="3" id="KW-0963">Cytoplasm</keyword>
<dbReference type="GO" id="GO:0003723">
    <property type="term" value="F:RNA binding"/>
    <property type="evidence" value="ECO:0007669"/>
    <property type="project" value="UniProtKB-KW"/>
</dbReference>
<gene>
    <name evidence="13" type="ORF">GBAR_LOCUS3985</name>
</gene>
<proteinExistence type="inferred from homology"/>
<dbReference type="Gene3D" id="3.40.50.620">
    <property type="entry name" value="HUPs"/>
    <property type="match status" value="1"/>
</dbReference>
<evidence type="ECO:0000256" key="9">
    <source>
        <dbReference type="ARBA" id="ARBA00023146"/>
    </source>
</evidence>
<keyword evidence="9 12" id="KW-0030">Aminoacyl-tRNA synthetase</keyword>
<dbReference type="AlphaFoldDB" id="A0AA35W2G9"/>
<dbReference type="GO" id="GO:0004831">
    <property type="term" value="F:tyrosine-tRNA ligase activity"/>
    <property type="evidence" value="ECO:0007669"/>
    <property type="project" value="UniProtKB-EC"/>
</dbReference>
<evidence type="ECO:0000256" key="6">
    <source>
        <dbReference type="ARBA" id="ARBA00022840"/>
    </source>
</evidence>
<comment type="catalytic activity">
    <reaction evidence="11 12">
        <text>tRNA(Tyr) + L-tyrosine + ATP = L-tyrosyl-tRNA(Tyr) + AMP + diphosphate + H(+)</text>
        <dbReference type="Rhea" id="RHEA:10220"/>
        <dbReference type="Rhea" id="RHEA-COMP:9706"/>
        <dbReference type="Rhea" id="RHEA-COMP:9707"/>
        <dbReference type="ChEBI" id="CHEBI:15378"/>
        <dbReference type="ChEBI" id="CHEBI:30616"/>
        <dbReference type="ChEBI" id="CHEBI:33019"/>
        <dbReference type="ChEBI" id="CHEBI:58315"/>
        <dbReference type="ChEBI" id="CHEBI:78442"/>
        <dbReference type="ChEBI" id="CHEBI:78536"/>
        <dbReference type="ChEBI" id="CHEBI:456215"/>
        <dbReference type="EC" id="6.1.1.1"/>
    </reaction>
</comment>
<dbReference type="CDD" id="cd00805">
    <property type="entry name" value="TyrRS_core"/>
    <property type="match status" value="1"/>
</dbReference>
<keyword evidence="8 12" id="KW-0648">Protein biosynthesis</keyword>
<evidence type="ECO:0000256" key="8">
    <source>
        <dbReference type="ARBA" id="ARBA00022917"/>
    </source>
</evidence>
<dbReference type="PANTHER" id="PTHR11766:SF1">
    <property type="entry name" value="TYROSINE--TRNA LIGASE"/>
    <property type="match status" value="1"/>
</dbReference>
<comment type="subunit">
    <text evidence="1">Homodimer.</text>
</comment>
<evidence type="ECO:0000313" key="13">
    <source>
        <dbReference type="EMBL" id="CAI8004713.1"/>
    </source>
</evidence>
<protein>
    <recommendedName>
        <fullName evidence="2 12">Tyrosine--tRNA ligase</fullName>
        <ecNumber evidence="2 12">6.1.1.1</ecNumber>
    </recommendedName>
    <alternativeName>
        <fullName evidence="10 12">Tyrosyl-tRNA synthetase</fullName>
    </alternativeName>
</protein>